<evidence type="ECO:0000313" key="4">
    <source>
        <dbReference type="EMBL" id="KAG8196640.1"/>
    </source>
</evidence>
<keyword evidence="5" id="KW-1185">Reference proteome</keyword>
<dbReference type="GO" id="GO:0070679">
    <property type="term" value="F:inositol 1,4,5 trisphosphate binding"/>
    <property type="evidence" value="ECO:0007669"/>
    <property type="project" value="TreeGrafter"/>
</dbReference>
<sequence>MFHMFCTAYIVEPKSCLRCTLRKPFIKYICHSASYITFLFLLILASQRIETVVVEWFGTEEIRHRLQSDITTKRGEFP</sequence>
<dbReference type="GO" id="GO:0034703">
    <property type="term" value="C:cation channel complex"/>
    <property type="evidence" value="ECO:0007669"/>
    <property type="project" value="TreeGrafter"/>
</dbReference>
<evidence type="ECO:0000256" key="3">
    <source>
        <dbReference type="ARBA" id="ARBA00023303"/>
    </source>
</evidence>
<accession>A0AAV6VKQ8</accession>
<organism evidence="4 5">
    <name type="scientific">Oedothorax gibbosus</name>
    <dbReference type="NCBI Taxonomy" id="931172"/>
    <lineage>
        <taxon>Eukaryota</taxon>
        <taxon>Metazoa</taxon>
        <taxon>Ecdysozoa</taxon>
        <taxon>Arthropoda</taxon>
        <taxon>Chelicerata</taxon>
        <taxon>Arachnida</taxon>
        <taxon>Araneae</taxon>
        <taxon>Araneomorphae</taxon>
        <taxon>Entelegynae</taxon>
        <taxon>Araneoidea</taxon>
        <taxon>Linyphiidae</taxon>
        <taxon>Erigoninae</taxon>
        <taxon>Oedothorax</taxon>
    </lineage>
</organism>
<reference evidence="4 5" key="1">
    <citation type="journal article" date="2022" name="Nat. Ecol. Evol.">
        <title>A masculinizing supergene underlies an exaggerated male reproductive morph in a spider.</title>
        <authorList>
            <person name="Hendrickx F."/>
            <person name="De Corte Z."/>
            <person name="Sonet G."/>
            <person name="Van Belleghem S.M."/>
            <person name="Kostlbacher S."/>
            <person name="Vangestel C."/>
        </authorList>
    </citation>
    <scope>NUCLEOTIDE SEQUENCE [LARGE SCALE GENOMIC DNA]</scope>
    <source>
        <strain evidence="4">W744_W776</strain>
    </source>
</reference>
<dbReference type="GO" id="GO:0051480">
    <property type="term" value="P:regulation of cytosolic calcium ion concentration"/>
    <property type="evidence" value="ECO:0007669"/>
    <property type="project" value="TreeGrafter"/>
</dbReference>
<dbReference type="EMBL" id="JAFNEN010000066">
    <property type="protein sequence ID" value="KAG8196640.1"/>
    <property type="molecule type" value="Genomic_DNA"/>
</dbReference>
<gene>
    <name evidence="4" type="ORF">JTE90_006550</name>
</gene>
<dbReference type="GO" id="GO:0015279">
    <property type="term" value="F:store-operated calcium channel activity"/>
    <property type="evidence" value="ECO:0007669"/>
    <property type="project" value="TreeGrafter"/>
</dbReference>
<protein>
    <submittedName>
        <fullName evidence="4">Uncharacterized protein</fullName>
    </submittedName>
</protein>
<dbReference type="GO" id="GO:0005886">
    <property type="term" value="C:plasma membrane"/>
    <property type="evidence" value="ECO:0007669"/>
    <property type="project" value="TreeGrafter"/>
</dbReference>
<evidence type="ECO:0000313" key="5">
    <source>
        <dbReference type="Proteomes" id="UP000827092"/>
    </source>
</evidence>
<dbReference type="AlphaFoldDB" id="A0AAV6VKQ8"/>
<proteinExistence type="predicted"/>
<comment type="caution">
    <text evidence="4">The sequence shown here is derived from an EMBL/GenBank/DDBJ whole genome shotgun (WGS) entry which is preliminary data.</text>
</comment>
<evidence type="ECO:0000256" key="2">
    <source>
        <dbReference type="ARBA" id="ARBA00023065"/>
    </source>
</evidence>
<dbReference type="InterPro" id="IPR002153">
    <property type="entry name" value="TRPC_channel"/>
</dbReference>
<keyword evidence="1" id="KW-0813">Transport</keyword>
<dbReference type="Proteomes" id="UP000827092">
    <property type="component" value="Unassembled WGS sequence"/>
</dbReference>
<name>A0AAV6VKQ8_9ARAC</name>
<dbReference type="PANTHER" id="PTHR10117:SF54">
    <property type="entry name" value="TRANSIENT RECEPTOR POTENTIAL-GAMMA PROTEIN"/>
    <property type="match status" value="1"/>
</dbReference>
<keyword evidence="2" id="KW-0406">Ion transport</keyword>
<dbReference type="PANTHER" id="PTHR10117">
    <property type="entry name" value="TRANSIENT RECEPTOR POTENTIAL CHANNEL"/>
    <property type="match status" value="1"/>
</dbReference>
<keyword evidence="3" id="KW-0407">Ion channel</keyword>
<evidence type="ECO:0000256" key="1">
    <source>
        <dbReference type="ARBA" id="ARBA00022448"/>
    </source>
</evidence>